<dbReference type="Proteomes" id="UP000822688">
    <property type="component" value="Chromosome 3"/>
</dbReference>
<sequence length="303" mass="35265">MKRRWEADDAAPDNPESSRRRDVNAEGRSNEGIGDDPILYSCHKIFLSHSGAQKDFVEQLCQDLEKRYHFPFFDKRPSSLPKGERFPELILKAARQCQMAVIVISEEYFMSKWPMIELHAFVQARLGSNSKLKILPLFYKLLVDEFRNEERRKQWFGVWKDWAKVDPRINVDEWKDSLKILASFNGIEHDGDLRAIEAYRENIVLNICNEVSSEIQWDDSHVRGRSNLCQELCYKFNQIWSSNESKVCLIGIYGVGGIGKTTLCKTLCNELSQKFNGRVRHIEFGHGSSEELLKEVLRELLYI</sequence>
<dbReference type="InterPro" id="IPR000157">
    <property type="entry name" value="TIR_dom"/>
</dbReference>
<dbReference type="GO" id="GO:0006952">
    <property type="term" value="P:defense response"/>
    <property type="evidence" value="ECO:0007669"/>
    <property type="project" value="InterPro"/>
</dbReference>
<feature type="region of interest" description="Disordered" evidence="1">
    <location>
        <begin position="1"/>
        <end position="30"/>
    </location>
</feature>
<gene>
    <name evidence="3" type="ORF">KC19_3G180900</name>
</gene>
<evidence type="ECO:0000313" key="4">
    <source>
        <dbReference type="Proteomes" id="UP000822688"/>
    </source>
</evidence>
<reference evidence="3" key="1">
    <citation type="submission" date="2020-06" db="EMBL/GenBank/DDBJ databases">
        <title>WGS assembly of Ceratodon purpureus strain R40.</title>
        <authorList>
            <person name="Carey S.B."/>
            <person name="Jenkins J."/>
            <person name="Shu S."/>
            <person name="Lovell J.T."/>
            <person name="Sreedasyam A."/>
            <person name="Maumus F."/>
            <person name="Tiley G.P."/>
            <person name="Fernandez-Pozo N."/>
            <person name="Barry K."/>
            <person name="Chen C."/>
            <person name="Wang M."/>
            <person name="Lipzen A."/>
            <person name="Daum C."/>
            <person name="Saski C.A."/>
            <person name="Payton A.C."/>
            <person name="Mcbreen J.C."/>
            <person name="Conrad R.E."/>
            <person name="Kollar L.M."/>
            <person name="Olsson S."/>
            <person name="Huttunen S."/>
            <person name="Landis J.B."/>
            <person name="Wickett N.J."/>
            <person name="Johnson M.G."/>
            <person name="Rensing S.A."/>
            <person name="Grimwood J."/>
            <person name="Schmutz J."/>
            <person name="Mcdaniel S.F."/>
        </authorList>
    </citation>
    <scope>NUCLEOTIDE SEQUENCE</scope>
    <source>
        <strain evidence="3">R40</strain>
    </source>
</reference>
<dbReference type="SUPFAM" id="SSF52540">
    <property type="entry name" value="P-loop containing nucleoside triphosphate hydrolases"/>
    <property type="match status" value="1"/>
</dbReference>
<dbReference type="SMART" id="SM00255">
    <property type="entry name" value="TIR"/>
    <property type="match status" value="1"/>
</dbReference>
<dbReference type="Pfam" id="PF00931">
    <property type="entry name" value="NB-ARC"/>
    <property type="match status" value="1"/>
</dbReference>
<dbReference type="Gene3D" id="3.40.50.10140">
    <property type="entry name" value="Toll/interleukin-1 receptor homology (TIR) domain"/>
    <property type="match status" value="1"/>
</dbReference>
<evidence type="ECO:0000256" key="1">
    <source>
        <dbReference type="SAM" id="MobiDB-lite"/>
    </source>
</evidence>
<dbReference type="InterPro" id="IPR044974">
    <property type="entry name" value="Disease_R_plants"/>
</dbReference>
<keyword evidence="4" id="KW-1185">Reference proteome</keyword>
<protein>
    <recommendedName>
        <fullName evidence="2">TIR domain-containing protein</fullName>
    </recommendedName>
</protein>
<dbReference type="EMBL" id="CM026423">
    <property type="protein sequence ID" value="KAG0584042.1"/>
    <property type="molecule type" value="Genomic_DNA"/>
</dbReference>
<dbReference type="InterPro" id="IPR002182">
    <property type="entry name" value="NB-ARC"/>
</dbReference>
<dbReference type="GO" id="GO:0007165">
    <property type="term" value="P:signal transduction"/>
    <property type="evidence" value="ECO:0007669"/>
    <property type="project" value="InterPro"/>
</dbReference>
<dbReference type="InterPro" id="IPR035897">
    <property type="entry name" value="Toll_tir_struct_dom_sf"/>
</dbReference>
<comment type="caution">
    <text evidence="3">The sequence shown here is derived from an EMBL/GenBank/DDBJ whole genome shotgun (WGS) entry which is preliminary data.</text>
</comment>
<feature type="compositionally biased region" description="Basic and acidic residues" evidence="1">
    <location>
        <begin position="16"/>
        <end position="29"/>
    </location>
</feature>
<dbReference type="PROSITE" id="PS50104">
    <property type="entry name" value="TIR"/>
    <property type="match status" value="1"/>
</dbReference>
<dbReference type="PANTHER" id="PTHR11017">
    <property type="entry name" value="LEUCINE-RICH REPEAT-CONTAINING PROTEIN"/>
    <property type="match status" value="1"/>
</dbReference>
<feature type="domain" description="TIR" evidence="2">
    <location>
        <begin position="41"/>
        <end position="181"/>
    </location>
</feature>
<dbReference type="PANTHER" id="PTHR11017:SF579">
    <property type="entry name" value="TIR DOMAIN-CONTAINING PROTEIN"/>
    <property type="match status" value="1"/>
</dbReference>
<evidence type="ECO:0000313" key="3">
    <source>
        <dbReference type="EMBL" id="KAG0584042.1"/>
    </source>
</evidence>
<accession>A0A8T0ILC0</accession>
<name>A0A8T0ILC0_CERPU</name>
<dbReference type="InterPro" id="IPR027417">
    <property type="entry name" value="P-loop_NTPase"/>
</dbReference>
<dbReference type="Pfam" id="PF13676">
    <property type="entry name" value="TIR_2"/>
    <property type="match status" value="1"/>
</dbReference>
<evidence type="ECO:0000259" key="2">
    <source>
        <dbReference type="PROSITE" id="PS50104"/>
    </source>
</evidence>
<dbReference type="SUPFAM" id="SSF52200">
    <property type="entry name" value="Toll/Interleukin receptor TIR domain"/>
    <property type="match status" value="1"/>
</dbReference>
<dbReference type="Gene3D" id="3.40.50.300">
    <property type="entry name" value="P-loop containing nucleotide triphosphate hydrolases"/>
    <property type="match status" value="1"/>
</dbReference>
<dbReference type="AlphaFoldDB" id="A0A8T0ILC0"/>
<organism evidence="3 4">
    <name type="scientific">Ceratodon purpureus</name>
    <name type="common">Fire moss</name>
    <name type="synonym">Dicranum purpureum</name>
    <dbReference type="NCBI Taxonomy" id="3225"/>
    <lineage>
        <taxon>Eukaryota</taxon>
        <taxon>Viridiplantae</taxon>
        <taxon>Streptophyta</taxon>
        <taxon>Embryophyta</taxon>
        <taxon>Bryophyta</taxon>
        <taxon>Bryophytina</taxon>
        <taxon>Bryopsida</taxon>
        <taxon>Dicranidae</taxon>
        <taxon>Pseudoditrichales</taxon>
        <taxon>Ditrichaceae</taxon>
        <taxon>Ceratodon</taxon>
    </lineage>
</organism>
<proteinExistence type="predicted"/>